<evidence type="ECO:0000313" key="3">
    <source>
        <dbReference type="Proteomes" id="UP001634394"/>
    </source>
</evidence>
<gene>
    <name evidence="2" type="ORF">ACJMK2_025725</name>
</gene>
<reference evidence="2 3" key="1">
    <citation type="submission" date="2024-11" db="EMBL/GenBank/DDBJ databases">
        <title>Chromosome-level genome assembly of the freshwater bivalve Anodonta woodiana.</title>
        <authorList>
            <person name="Chen X."/>
        </authorList>
    </citation>
    <scope>NUCLEOTIDE SEQUENCE [LARGE SCALE GENOMIC DNA]</scope>
    <source>
        <strain evidence="2">MN2024</strain>
        <tissue evidence="2">Gills</tissue>
    </source>
</reference>
<sequence>MYLLHIMLCCLMYGFSEGRILQAIIGKNFSFSWILNNTWMDIIQIKHNGSRFFRVWPENNYLDVPKEVDRVKVVVETSAEKTVTVTVNYLNITKFDSGTYKMIREYNSEELNDSVVLETIEVPPYTAMKTPQEDE</sequence>
<dbReference type="Proteomes" id="UP001634394">
    <property type="component" value="Unassembled WGS sequence"/>
</dbReference>
<evidence type="ECO:0000313" key="2">
    <source>
        <dbReference type="EMBL" id="KAL3885678.1"/>
    </source>
</evidence>
<organism evidence="2 3">
    <name type="scientific">Sinanodonta woodiana</name>
    <name type="common">Chinese pond mussel</name>
    <name type="synonym">Anodonta woodiana</name>
    <dbReference type="NCBI Taxonomy" id="1069815"/>
    <lineage>
        <taxon>Eukaryota</taxon>
        <taxon>Metazoa</taxon>
        <taxon>Spiralia</taxon>
        <taxon>Lophotrochozoa</taxon>
        <taxon>Mollusca</taxon>
        <taxon>Bivalvia</taxon>
        <taxon>Autobranchia</taxon>
        <taxon>Heteroconchia</taxon>
        <taxon>Palaeoheterodonta</taxon>
        <taxon>Unionida</taxon>
        <taxon>Unionoidea</taxon>
        <taxon>Unionidae</taxon>
        <taxon>Unioninae</taxon>
        <taxon>Sinanodonta</taxon>
    </lineage>
</organism>
<dbReference type="AlphaFoldDB" id="A0ABD3XJS6"/>
<dbReference type="EMBL" id="JBJQND010000002">
    <property type="protein sequence ID" value="KAL3885678.1"/>
    <property type="molecule type" value="Genomic_DNA"/>
</dbReference>
<proteinExistence type="predicted"/>
<name>A0ABD3XJS6_SINWO</name>
<feature type="chain" id="PRO_5044766465" evidence="1">
    <location>
        <begin position="19"/>
        <end position="135"/>
    </location>
</feature>
<protein>
    <submittedName>
        <fullName evidence="2">Uncharacterized protein</fullName>
    </submittedName>
</protein>
<keyword evidence="1" id="KW-0732">Signal</keyword>
<evidence type="ECO:0000256" key="1">
    <source>
        <dbReference type="SAM" id="SignalP"/>
    </source>
</evidence>
<accession>A0ABD3XJS6</accession>
<keyword evidence="3" id="KW-1185">Reference proteome</keyword>
<comment type="caution">
    <text evidence="2">The sequence shown here is derived from an EMBL/GenBank/DDBJ whole genome shotgun (WGS) entry which is preliminary data.</text>
</comment>
<feature type="signal peptide" evidence="1">
    <location>
        <begin position="1"/>
        <end position="18"/>
    </location>
</feature>
<feature type="non-terminal residue" evidence="2">
    <location>
        <position position="135"/>
    </location>
</feature>